<evidence type="ECO:0000313" key="3">
    <source>
        <dbReference type="Proteomes" id="UP000012960"/>
    </source>
</evidence>
<protein>
    <recommendedName>
        <fullName evidence="1">RNA polymerase alpha subunit C-terminal domain-containing protein</fullName>
    </recommendedName>
</protein>
<name>A0A804HNF5_MUSAM</name>
<dbReference type="SUPFAM" id="SSF47789">
    <property type="entry name" value="C-terminal domain of RNA polymerase alpha subunit"/>
    <property type="match status" value="1"/>
</dbReference>
<dbReference type="InParanoid" id="A0A804HNF5"/>
<reference evidence="2" key="1">
    <citation type="submission" date="2021-05" db="UniProtKB">
        <authorList>
            <consortium name="EnsemblPlants"/>
        </authorList>
    </citation>
    <scope>IDENTIFICATION</scope>
    <source>
        <strain evidence="2">subsp. malaccensis</strain>
    </source>
</reference>
<accession>A0A804HNF5</accession>
<evidence type="ECO:0000313" key="2">
    <source>
        <dbReference type="EnsemblPlants" id="Ma00_p04990.1"/>
    </source>
</evidence>
<evidence type="ECO:0000259" key="1">
    <source>
        <dbReference type="Pfam" id="PF03118"/>
    </source>
</evidence>
<dbReference type="InterPro" id="IPR011260">
    <property type="entry name" value="RNAP_asu_C"/>
</dbReference>
<dbReference type="AlphaFoldDB" id="A0A804HNF5"/>
<dbReference type="GO" id="GO:0003899">
    <property type="term" value="F:DNA-directed RNA polymerase activity"/>
    <property type="evidence" value="ECO:0007669"/>
    <property type="project" value="InterPro"/>
</dbReference>
<dbReference type="GO" id="GO:0006351">
    <property type="term" value="P:DNA-templated transcription"/>
    <property type="evidence" value="ECO:0007669"/>
    <property type="project" value="InterPro"/>
</dbReference>
<proteinExistence type="predicted"/>
<feature type="domain" description="RNA polymerase alpha subunit C-terminal" evidence="1">
    <location>
        <begin position="37"/>
        <end position="91"/>
    </location>
</feature>
<dbReference type="Proteomes" id="UP000012960">
    <property type="component" value="Unplaced"/>
</dbReference>
<sequence>MVREEVAGSTRTLKFTLPIFTFQDRLTNLKKIILTCIFIDQSELHSKTNNCLKRSNIHILLDPLNKSQEDPMRTEYVHIEDVKEILDTLQKHFRIDLPKNKFSF</sequence>
<keyword evidence="3" id="KW-1185">Reference proteome</keyword>
<dbReference type="GO" id="GO:0003677">
    <property type="term" value="F:DNA binding"/>
    <property type="evidence" value="ECO:0007669"/>
    <property type="project" value="InterPro"/>
</dbReference>
<dbReference type="Gene3D" id="1.10.150.20">
    <property type="entry name" value="5' to 3' exonuclease, C-terminal subdomain"/>
    <property type="match status" value="1"/>
</dbReference>
<dbReference type="EnsemblPlants" id="Ma00_t04990.1">
    <property type="protein sequence ID" value="Ma00_p04990.1"/>
    <property type="gene ID" value="Ma00_g04990"/>
</dbReference>
<dbReference type="Pfam" id="PF03118">
    <property type="entry name" value="RNA_pol_A_CTD"/>
    <property type="match status" value="1"/>
</dbReference>
<dbReference type="Gramene" id="Ma00_t04990.1">
    <property type="protein sequence ID" value="Ma00_p04990.1"/>
    <property type="gene ID" value="Ma00_g04990"/>
</dbReference>
<organism evidence="2 3">
    <name type="scientific">Musa acuminata subsp. malaccensis</name>
    <name type="common">Wild banana</name>
    <name type="synonym">Musa malaccensis</name>
    <dbReference type="NCBI Taxonomy" id="214687"/>
    <lineage>
        <taxon>Eukaryota</taxon>
        <taxon>Viridiplantae</taxon>
        <taxon>Streptophyta</taxon>
        <taxon>Embryophyta</taxon>
        <taxon>Tracheophyta</taxon>
        <taxon>Spermatophyta</taxon>
        <taxon>Magnoliopsida</taxon>
        <taxon>Liliopsida</taxon>
        <taxon>Zingiberales</taxon>
        <taxon>Musaceae</taxon>
        <taxon>Musa</taxon>
    </lineage>
</organism>